<dbReference type="InterPro" id="IPR009075">
    <property type="entry name" value="AcylCo_DH/oxidase_C"/>
</dbReference>
<evidence type="ECO:0000259" key="6">
    <source>
        <dbReference type="Pfam" id="PF00441"/>
    </source>
</evidence>
<evidence type="ECO:0000313" key="8">
    <source>
        <dbReference type="EMBL" id="AWK73908.1"/>
    </source>
</evidence>
<dbReference type="Gene3D" id="1.20.140.10">
    <property type="entry name" value="Butyryl-CoA Dehydrogenase, subunit A, domain 3"/>
    <property type="match status" value="1"/>
</dbReference>
<evidence type="ECO:0008006" key="10">
    <source>
        <dbReference type="Google" id="ProtNLM"/>
    </source>
</evidence>
<dbReference type="Gene3D" id="1.10.540.10">
    <property type="entry name" value="Acyl-CoA dehydrogenase/oxidase, N-terminal domain"/>
    <property type="match status" value="1"/>
</dbReference>
<dbReference type="InterPro" id="IPR046373">
    <property type="entry name" value="Acyl-CoA_Oxase/DH_mid-dom_sf"/>
</dbReference>
<dbReference type="PANTHER" id="PTHR43884">
    <property type="entry name" value="ACYL-COA DEHYDROGENASE"/>
    <property type="match status" value="1"/>
</dbReference>
<feature type="domain" description="Acyl-CoA dehydrogenase/oxidase N-terminal" evidence="7">
    <location>
        <begin position="53"/>
        <end position="164"/>
    </location>
</feature>
<evidence type="ECO:0000256" key="5">
    <source>
        <dbReference type="ARBA" id="ARBA00023002"/>
    </source>
</evidence>
<keyword evidence="5" id="KW-0560">Oxidoreductase</keyword>
<evidence type="ECO:0000256" key="4">
    <source>
        <dbReference type="ARBA" id="ARBA00022827"/>
    </source>
</evidence>
<name>A0A2S2BZI7_9NOCA</name>
<proteinExistence type="inferred from homology"/>
<gene>
    <name evidence="8" type="ORF">CBI38_22440</name>
</gene>
<dbReference type="SUPFAM" id="SSF47203">
    <property type="entry name" value="Acyl-CoA dehydrogenase C-terminal domain-like"/>
    <property type="match status" value="1"/>
</dbReference>
<sequence>MHCTPALERSTAALCRYSATRLPNVCSVCPASRGSYQFTRSRGRRKEMRFNLTDDQQDLAQHAGRFFERARAADHEAVLAGKTTADPAVWGQLTGELGLAGIAVGESDGGGGGTLVDLAVVLEAAGQSVSTQPLLASAGAAVAALQAGVGDQARKWLGGLAAGELVGTWADPASADDVVRAEQGPGGWLLHGRIAHVPHAEQAGLVLIAAHTPQGERIFGVTRGTTGLDVHPESALDPTRPLGTIHVTGAPAMLAHEHLDAAALRRARAVPAVLLAAEQAGVARGALHLALSHARERQQFGRAIGSFQALKHLLADMLVDVETARDVARYGVWSLTENADDPEELAAMTHAHVSDCAVRVASSALQVLGGIGYTWEHPGHLYYKRTLTSARLFTTVDRELDRLAVRIGIDGPS</sequence>
<dbReference type="Pfam" id="PF02771">
    <property type="entry name" value="Acyl-CoA_dh_N"/>
    <property type="match status" value="1"/>
</dbReference>
<dbReference type="OrthoDB" id="8677713at2"/>
<reference evidence="8 9" key="1">
    <citation type="submission" date="2017-05" db="EMBL/GenBank/DDBJ databases">
        <title>Isolation of Rhodococcus sp. S2-17 biodegrading of BP-3.</title>
        <authorList>
            <person name="Lee Y."/>
            <person name="Kim K.H."/>
            <person name="Chun B.H."/>
            <person name="Jung H.S."/>
            <person name="Jeon C.O."/>
        </authorList>
    </citation>
    <scope>NUCLEOTIDE SEQUENCE [LARGE SCALE GENOMIC DNA]</scope>
    <source>
        <strain evidence="8 9">S2-17</strain>
    </source>
</reference>
<protein>
    <recommendedName>
        <fullName evidence="10">Acyl-CoA dehydrogenase</fullName>
    </recommendedName>
</protein>
<dbReference type="EMBL" id="CP021354">
    <property type="protein sequence ID" value="AWK73908.1"/>
    <property type="molecule type" value="Genomic_DNA"/>
</dbReference>
<evidence type="ECO:0000256" key="2">
    <source>
        <dbReference type="ARBA" id="ARBA00009347"/>
    </source>
</evidence>
<keyword evidence="4" id="KW-0274">FAD</keyword>
<evidence type="ECO:0000256" key="1">
    <source>
        <dbReference type="ARBA" id="ARBA00001974"/>
    </source>
</evidence>
<dbReference type="AlphaFoldDB" id="A0A2S2BZI7"/>
<keyword evidence="3" id="KW-0285">Flavoprotein</keyword>
<keyword evidence="9" id="KW-1185">Reference proteome</keyword>
<dbReference type="InterPro" id="IPR036250">
    <property type="entry name" value="AcylCo_DH-like_C"/>
</dbReference>
<organism evidence="8 9">
    <name type="scientific">Rhodococcus oxybenzonivorans</name>
    <dbReference type="NCBI Taxonomy" id="1990687"/>
    <lineage>
        <taxon>Bacteria</taxon>
        <taxon>Bacillati</taxon>
        <taxon>Actinomycetota</taxon>
        <taxon>Actinomycetes</taxon>
        <taxon>Mycobacteriales</taxon>
        <taxon>Nocardiaceae</taxon>
        <taxon>Rhodococcus</taxon>
    </lineage>
</organism>
<dbReference type="KEGG" id="roz:CBI38_22440"/>
<feature type="domain" description="Acyl-CoA dehydrogenase/oxidase C-terminal" evidence="6">
    <location>
        <begin position="273"/>
        <end position="387"/>
    </location>
</feature>
<dbReference type="InterPro" id="IPR013786">
    <property type="entry name" value="AcylCoA_DH/ox_N"/>
</dbReference>
<dbReference type="SUPFAM" id="SSF56645">
    <property type="entry name" value="Acyl-CoA dehydrogenase NM domain-like"/>
    <property type="match status" value="1"/>
</dbReference>
<dbReference type="Gene3D" id="2.40.110.10">
    <property type="entry name" value="Butyryl-CoA Dehydrogenase, subunit A, domain 2"/>
    <property type="match status" value="1"/>
</dbReference>
<comment type="similarity">
    <text evidence="2">Belongs to the acyl-CoA dehydrogenase family.</text>
</comment>
<dbReference type="GO" id="GO:0050660">
    <property type="term" value="F:flavin adenine dinucleotide binding"/>
    <property type="evidence" value="ECO:0007669"/>
    <property type="project" value="InterPro"/>
</dbReference>
<dbReference type="Proteomes" id="UP000245711">
    <property type="component" value="Chromosome"/>
</dbReference>
<dbReference type="CDD" id="cd00567">
    <property type="entry name" value="ACAD"/>
    <property type="match status" value="1"/>
</dbReference>
<dbReference type="InterPro" id="IPR009100">
    <property type="entry name" value="AcylCoA_DH/oxidase_NM_dom_sf"/>
</dbReference>
<dbReference type="PANTHER" id="PTHR43884:SF20">
    <property type="entry name" value="ACYL-COA DEHYDROGENASE FADE28"/>
    <property type="match status" value="1"/>
</dbReference>
<comment type="cofactor">
    <cofactor evidence="1">
        <name>FAD</name>
        <dbReference type="ChEBI" id="CHEBI:57692"/>
    </cofactor>
</comment>
<evidence type="ECO:0000259" key="7">
    <source>
        <dbReference type="Pfam" id="PF02771"/>
    </source>
</evidence>
<accession>A0A2S2BZI7</accession>
<dbReference type="InterPro" id="IPR037069">
    <property type="entry name" value="AcylCoA_DH/ox_N_sf"/>
</dbReference>
<evidence type="ECO:0000256" key="3">
    <source>
        <dbReference type="ARBA" id="ARBA00022630"/>
    </source>
</evidence>
<evidence type="ECO:0000313" key="9">
    <source>
        <dbReference type="Proteomes" id="UP000245711"/>
    </source>
</evidence>
<dbReference type="Pfam" id="PF00441">
    <property type="entry name" value="Acyl-CoA_dh_1"/>
    <property type="match status" value="1"/>
</dbReference>
<dbReference type="GO" id="GO:0003995">
    <property type="term" value="F:acyl-CoA dehydrogenase activity"/>
    <property type="evidence" value="ECO:0007669"/>
    <property type="project" value="TreeGrafter"/>
</dbReference>